<dbReference type="Proteomes" id="UP000017836">
    <property type="component" value="Unassembled WGS sequence"/>
</dbReference>
<gene>
    <name evidence="1" type="ORF">AMTR_s00045p00202660</name>
</gene>
<proteinExistence type="predicted"/>
<evidence type="ECO:0000313" key="2">
    <source>
        <dbReference type="Proteomes" id="UP000017836"/>
    </source>
</evidence>
<sequence>MKLKGISVSDRSLQELGKCAGCEIDRWRLPGQNIVRRHSKASESLPLQLGALRGLAYVEQMPPSGHYPCKYAIGQWQEHSLLGRPLARVTNTQSLLSKTICFDSEAGNKVVL</sequence>
<feature type="non-terminal residue" evidence="1">
    <location>
        <position position="112"/>
    </location>
</feature>
<evidence type="ECO:0000313" key="1">
    <source>
        <dbReference type="EMBL" id="ERN02186.1"/>
    </source>
</evidence>
<dbReference type="EMBL" id="KI394661">
    <property type="protein sequence ID" value="ERN02186.1"/>
    <property type="molecule type" value="Genomic_DNA"/>
</dbReference>
<protein>
    <submittedName>
        <fullName evidence="1">Uncharacterized protein</fullName>
    </submittedName>
</protein>
<dbReference type="Gramene" id="ERN02186">
    <property type="protein sequence ID" value="ERN02186"/>
    <property type="gene ID" value="AMTR_s00045p00202660"/>
</dbReference>
<keyword evidence="2" id="KW-1185">Reference proteome</keyword>
<dbReference type="AlphaFoldDB" id="W1P3Q1"/>
<reference evidence="2" key="1">
    <citation type="journal article" date="2013" name="Science">
        <title>The Amborella genome and the evolution of flowering plants.</title>
        <authorList>
            <consortium name="Amborella Genome Project"/>
        </authorList>
    </citation>
    <scope>NUCLEOTIDE SEQUENCE [LARGE SCALE GENOMIC DNA]</scope>
</reference>
<accession>W1P3Q1</accession>
<name>W1P3Q1_AMBTC</name>
<dbReference type="HOGENOM" id="CLU_2152190_0_0_1"/>
<organism evidence="1 2">
    <name type="scientific">Amborella trichopoda</name>
    <dbReference type="NCBI Taxonomy" id="13333"/>
    <lineage>
        <taxon>Eukaryota</taxon>
        <taxon>Viridiplantae</taxon>
        <taxon>Streptophyta</taxon>
        <taxon>Embryophyta</taxon>
        <taxon>Tracheophyta</taxon>
        <taxon>Spermatophyta</taxon>
        <taxon>Magnoliopsida</taxon>
        <taxon>Amborellales</taxon>
        <taxon>Amborellaceae</taxon>
        <taxon>Amborella</taxon>
    </lineage>
</organism>